<dbReference type="InterPro" id="IPR002347">
    <property type="entry name" value="SDR_fam"/>
</dbReference>
<keyword evidence="4" id="KW-1185">Reference proteome</keyword>
<feature type="region of interest" description="Disordered" evidence="2">
    <location>
        <begin position="54"/>
        <end position="74"/>
    </location>
</feature>
<dbReference type="Gene3D" id="3.40.50.720">
    <property type="entry name" value="NAD(P)-binding Rossmann-like Domain"/>
    <property type="match status" value="1"/>
</dbReference>
<dbReference type="CDD" id="cd05327">
    <property type="entry name" value="retinol-DH_like_SDR_c_like"/>
    <property type="match status" value="1"/>
</dbReference>
<comment type="caution">
    <text evidence="3">The sequence shown here is derived from an EMBL/GenBank/DDBJ whole genome shotgun (WGS) entry which is preliminary data.</text>
</comment>
<evidence type="ECO:0000313" key="4">
    <source>
        <dbReference type="Proteomes" id="UP001595945"/>
    </source>
</evidence>
<organism evidence="3 4">
    <name type="scientific">Halorussus aquaticus</name>
    <dbReference type="NCBI Taxonomy" id="2953748"/>
    <lineage>
        <taxon>Archaea</taxon>
        <taxon>Methanobacteriati</taxon>
        <taxon>Methanobacteriota</taxon>
        <taxon>Stenosarchaea group</taxon>
        <taxon>Halobacteria</taxon>
        <taxon>Halobacteriales</taxon>
        <taxon>Haladaptataceae</taxon>
        <taxon>Halorussus</taxon>
    </lineage>
</organism>
<dbReference type="AlphaFoldDB" id="A0ABD5Q2M8"/>
<evidence type="ECO:0000313" key="3">
    <source>
        <dbReference type="EMBL" id="MFC4824800.1"/>
    </source>
</evidence>
<keyword evidence="1" id="KW-0560">Oxidoreductase</keyword>
<dbReference type="PANTHER" id="PTHR43157">
    <property type="entry name" value="PHOSPHATIDYLINOSITOL-GLYCAN BIOSYNTHESIS CLASS F PROTEIN-RELATED"/>
    <property type="match status" value="1"/>
</dbReference>
<dbReference type="NCBIfam" id="NF004846">
    <property type="entry name" value="PRK06197.1"/>
    <property type="match status" value="1"/>
</dbReference>
<accession>A0ABD5Q2M8</accession>
<dbReference type="InterPro" id="IPR036291">
    <property type="entry name" value="NAD(P)-bd_dom_sf"/>
</dbReference>
<reference evidence="3 4" key="1">
    <citation type="journal article" date="2019" name="Int. J. Syst. Evol. Microbiol.">
        <title>The Global Catalogue of Microorganisms (GCM) 10K type strain sequencing project: providing services to taxonomists for standard genome sequencing and annotation.</title>
        <authorList>
            <consortium name="The Broad Institute Genomics Platform"/>
            <consortium name="The Broad Institute Genome Sequencing Center for Infectious Disease"/>
            <person name="Wu L."/>
            <person name="Ma J."/>
        </authorList>
    </citation>
    <scope>NUCLEOTIDE SEQUENCE [LARGE SCALE GENOMIC DNA]</scope>
    <source>
        <strain evidence="3 4">XZYJ18</strain>
    </source>
</reference>
<gene>
    <name evidence="3" type="ORF">ACFO9K_11075</name>
</gene>
<protein>
    <submittedName>
        <fullName evidence="3">Oxidoreductase</fullName>
    </submittedName>
</protein>
<evidence type="ECO:0000256" key="2">
    <source>
        <dbReference type="SAM" id="MobiDB-lite"/>
    </source>
</evidence>
<dbReference type="Proteomes" id="UP001595945">
    <property type="component" value="Unassembled WGS sequence"/>
</dbReference>
<name>A0ABD5Q2M8_9EURY</name>
<dbReference type="EMBL" id="JBHSHT010000001">
    <property type="protein sequence ID" value="MFC4824800.1"/>
    <property type="molecule type" value="Genomic_DNA"/>
</dbReference>
<dbReference type="SUPFAM" id="SSF51735">
    <property type="entry name" value="NAD(P)-binding Rossmann-fold domains"/>
    <property type="match status" value="1"/>
</dbReference>
<dbReference type="GO" id="GO:0016491">
    <property type="term" value="F:oxidoreductase activity"/>
    <property type="evidence" value="ECO:0007669"/>
    <property type="project" value="UniProtKB-KW"/>
</dbReference>
<sequence>MSPNRGEWAAEQMPEMDDRTVVVTGANSGLGYEATRAFARKGAHVVMACRSEDRGEDAKRRLRSEDTEGGHRGSLEVAELDLADLSSVESFAESFGDTHDELHVLCNNAGVMAIPRRETEDGFEMQFGVNHLGHFALTGLLLDRLRETPGETRVVTQSSGVHESGDIDFADLQHEDSYDEWDAYAQSKLANVLFAYELQRRLEDASADVTSVACHPGYAATNLQRRGPEMAGSTLRLWAMKAANAVLAQSAERGALPMLYAATAPQIEGGEYVGPGGLMNMRGPPSVQQSSDVSYDRERAERLWEVSEDLTGVTYDLKAATSAG</sequence>
<proteinExistence type="predicted"/>
<dbReference type="Pfam" id="PF00106">
    <property type="entry name" value="adh_short"/>
    <property type="match status" value="1"/>
</dbReference>
<dbReference type="PRINTS" id="PR00081">
    <property type="entry name" value="GDHRDH"/>
</dbReference>
<dbReference type="GeneID" id="73044500"/>
<evidence type="ECO:0000256" key="1">
    <source>
        <dbReference type="ARBA" id="ARBA00023002"/>
    </source>
</evidence>
<dbReference type="RefSeq" id="WP_254269482.1">
    <property type="nucleotide sequence ID" value="NZ_CP100400.1"/>
</dbReference>
<dbReference type="PANTHER" id="PTHR43157:SF31">
    <property type="entry name" value="PHOSPHATIDYLINOSITOL-GLYCAN BIOSYNTHESIS CLASS F PROTEIN"/>
    <property type="match status" value="1"/>
</dbReference>